<dbReference type="InterPro" id="IPR053137">
    <property type="entry name" value="NLR-like"/>
</dbReference>
<dbReference type="InterPro" id="IPR007111">
    <property type="entry name" value="NACHT_NTPase"/>
</dbReference>
<evidence type="ECO:0000259" key="4">
    <source>
        <dbReference type="Pfam" id="PF05729"/>
    </source>
</evidence>
<evidence type="ECO:0000256" key="2">
    <source>
        <dbReference type="SAM" id="SignalP"/>
    </source>
</evidence>
<dbReference type="EMBL" id="JBFXLT010000001">
    <property type="protein sequence ID" value="KAL2822941.1"/>
    <property type="molecule type" value="Genomic_DNA"/>
</dbReference>
<keyword evidence="6" id="KW-1185">Reference proteome</keyword>
<name>A0ABR4I5N5_9EURO</name>
<evidence type="ECO:0008006" key="7">
    <source>
        <dbReference type="Google" id="ProtNLM"/>
    </source>
</evidence>
<feature type="signal peptide" evidence="2">
    <location>
        <begin position="1"/>
        <end position="23"/>
    </location>
</feature>
<dbReference type="PANTHER" id="PTHR46082">
    <property type="entry name" value="ATP/GTP-BINDING PROTEIN-RELATED"/>
    <property type="match status" value="1"/>
</dbReference>
<protein>
    <recommendedName>
        <fullName evidence="7">AAA+ ATPase domain-containing protein</fullName>
    </recommendedName>
</protein>
<keyword evidence="2" id="KW-0732">Signal</keyword>
<dbReference type="Gene3D" id="3.40.50.1580">
    <property type="entry name" value="Nucleoside phosphorylase domain"/>
    <property type="match status" value="1"/>
</dbReference>
<dbReference type="Gene3D" id="1.25.40.10">
    <property type="entry name" value="Tetratricopeptide repeat domain"/>
    <property type="match status" value="1"/>
</dbReference>
<dbReference type="PANTHER" id="PTHR46082:SF6">
    <property type="entry name" value="AAA+ ATPASE DOMAIN-CONTAINING PROTEIN-RELATED"/>
    <property type="match status" value="1"/>
</dbReference>
<feature type="region of interest" description="Disordered" evidence="1">
    <location>
        <begin position="908"/>
        <end position="927"/>
    </location>
</feature>
<feature type="domain" description="Nucleoside phosphorylase" evidence="3">
    <location>
        <begin position="11"/>
        <end position="130"/>
    </location>
</feature>
<dbReference type="InterPro" id="IPR011990">
    <property type="entry name" value="TPR-like_helical_dom_sf"/>
</dbReference>
<feature type="domain" description="NACHT" evidence="4">
    <location>
        <begin position="375"/>
        <end position="523"/>
    </location>
</feature>
<sequence>MRPRSRSDFAIAIICALPLEADAVEALFDEHYDRLGKYYGKQQGDANAYINGRIGKHDVVLCYMPGMGKGSAARVMSSLQVSYTSTKLALVVGICGGAPSSPENEEIFLGNVIISDSVVEYDFGRQYPGGFQRKVKDTLGRPGREIRTLLNGLRAKSARKELGDQTRQYLHILQQREAKWCHPGLSDILFEASYLHKHYCHASPARCSCFGSDQICEEALGKDCDDLNCDKGQQIRCREASEAIPTTIYIGPVASADTVMKSGQHRDEIIRNEKVIGFEMEGAGVWDDIPCIIIKGVCDYADSHKNKLWQAYAAATGASAAKAFLGYWMPANHKDTGQNRHLMIPFARNPHFMGRQEEIQKIEELISKPNGPKKLAITGLGGVGKTQIALELVYRMREREPECSIFWIPCTSYEAVEQACMTIAQMVGIHDIEPAKVKERLKAYFSQINKKWILIFDNADEMDMWINGSPTAQPLKNIIPRSENGHVLFTSRNRKLALQLASSVLPIPDVDQQTAKEIFRNLLIRKDLLQDNHITYALLEQLAFLPLAISQAAAYINQNDISLARYMSLLNEQEGSIIELLSEEFMDDGRYTEIQNTVATTWLVSFTQIQQVDEVASDYLSFMACISPRDIPESILPSTASAKRKVEALGLLKAYSFVSVHVDDSVLSLHRLVHLVTRNWLRKRETFEWSIERAAEQLDKTFPNSNHSNRQIWRDYLPHALYLVDSEEFQRDNHDDFLARLGSCLENDGRYAEAETLFLDVLKVQERACGPEDPDTLTSVSQLGSYEEAEAMHRRDLAGSEKVLGPEHPDTLTSMANLAIMYFKQEHLKEAEELETRVLEIRKRVLGPEHPDTLTSMSNHAFTMKQLGNISDALSLIKKCADLRNKVLGSDHPHAISSSNALRNWETASKQFSESQKQHASTDNPPTLTLVHTYAGDDIASSKPAGRKRRAFMNFFRRGPSL</sequence>
<dbReference type="InterPro" id="IPR035994">
    <property type="entry name" value="Nucleoside_phosphorylase_sf"/>
</dbReference>
<dbReference type="SUPFAM" id="SSF48452">
    <property type="entry name" value="TPR-like"/>
    <property type="match status" value="1"/>
</dbReference>
<dbReference type="Pfam" id="PF05729">
    <property type="entry name" value="NACHT"/>
    <property type="match status" value="1"/>
</dbReference>
<dbReference type="Pfam" id="PF01048">
    <property type="entry name" value="PNP_UDP_1"/>
    <property type="match status" value="1"/>
</dbReference>
<evidence type="ECO:0000256" key="1">
    <source>
        <dbReference type="SAM" id="MobiDB-lite"/>
    </source>
</evidence>
<dbReference type="SUPFAM" id="SSF53167">
    <property type="entry name" value="Purine and uridine phosphorylases"/>
    <property type="match status" value="1"/>
</dbReference>
<dbReference type="Pfam" id="PF13374">
    <property type="entry name" value="TPR_10"/>
    <property type="match status" value="4"/>
</dbReference>
<accession>A0ABR4I5N5</accession>
<dbReference type="InterPro" id="IPR000845">
    <property type="entry name" value="Nucleoside_phosphorylase_d"/>
</dbReference>
<dbReference type="Gene3D" id="3.40.50.300">
    <property type="entry name" value="P-loop containing nucleotide triphosphate hydrolases"/>
    <property type="match status" value="1"/>
</dbReference>
<evidence type="ECO:0000313" key="5">
    <source>
        <dbReference type="EMBL" id="KAL2822941.1"/>
    </source>
</evidence>
<dbReference type="InterPro" id="IPR027417">
    <property type="entry name" value="P-loop_NTPase"/>
</dbReference>
<feature type="chain" id="PRO_5046934502" description="AAA+ ATPase domain-containing protein" evidence="2">
    <location>
        <begin position="24"/>
        <end position="962"/>
    </location>
</feature>
<reference evidence="5 6" key="1">
    <citation type="submission" date="2024-07" db="EMBL/GenBank/DDBJ databases">
        <title>Section-level genome sequencing and comparative genomics of Aspergillus sections Usti and Cavernicolus.</title>
        <authorList>
            <consortium name="Lawrence Berkeley National Laboratory"/>
            <person name="Nybo J.L."/>
            <person name="Vesth T.C."/>
            <person name="Theobald S."/>
            <person name="Frisvad J.C."/>
            <person name="Larsen T.O."/>
            <person name="Kjaerboelling I."/>
            <person name="Rothschild-Mancinelli K."/>
            <person name="Lyhne E.K."/>
            <person name="Kogle M.E."/>
            <person name="Barry K."/>
            <person name="Clum A."/>
            <person name="Na H."/>
            <person name="Ledsgaard L."/>
            <person name="Lin J."/>
            <person name="Lipzen A."/>
            <person name="Kuo A."/>
            <person name="Riley R."/>
            <person name="Mondo S."/>
            <person name="Labutti K."/>
            <person name="Haridas S."/>
            <person name="Pangalinan J."/>
            <person name="Salamov A.A."/>
            <person name="Simmons B.A."/>
            <person name="Magnuson J.K."/>
            <person name="Chen J."/>
            <person name="Drula E."/>
            <person name="Henrissat B."/>
            <person name="Wiebenga A."/>
            <person name="Lubbers R.J."/>
            <person name="Gomes A.C."/>
            <person name="Makela M.R."/>
            <person name="Stajich J."/>
            <person name="Grigoriev I.V."/>
            <person name="Mortensen U.H."/>
            <person name="De Vries R.P."/>
            <person name="Baker S.E."/>
            <person name="Andersen M.R."/>
        </authorList>
    </citation>
    <scope>NUCLEOTIDE SEQUENCE [LARGE SCALE GENOMIC DNA]</scope>
    <source>
        <strain evidence="5 6">CBS 588.65</strain>
    </source>
</reference>
<proteinExistence type="predicted"/>
<evidence type="ECO:0000313" key="6">
    <source>
        <dbReference type="Proteomes" id="UP001610334"/>
    </source>
</evidence>
<evidence type="ECO:0000259" key="3">
    <source>
        <dbReference type="Pfam" id="PF01048"/>
    </source>
</evidence>
<gene>
    <name evidence="5" type="ORF">BJX63DRAFT_417348</name>
</gene>
<dbReference type="SUPFAM" id="SSF52540">
    <property type="entry name" value="P-loop containing nucleoside triphosphate hydrolases"/>
    <property type="match status" value="1"/>
</dbReference>
<comment type="caution">
    <text evidence="5">The sequence shown here is derived from an EMBL/GenBank/DDBJ whole genome shotgun (WGS) entry which is preliminary data.</text>
</comment>
<organism evidence="5 6">
    <name type="scientific">Aspergillus granulosus</name>
    <dbReference type="NCBI Taxonomy" id="176169"/>
    <lineage>
        <taxon>Eukaryota</taxon>
        <taxon>Fungi</taxon>
        <taxon>Dikarya</taxon>
        <taxon>Ascomycota</taxon>
        <taxon>Pezizomycotina</taxon>
        <taxon>Eurotiomycetes</taxon>
        <taxon>Eurotiomycetidae</taxon>
        <taxon>Eurotiales</taxon>
        <taxon>Aspergillaceae</taxon>
        <taxon>Aspergillus</taxon>
        <taxon>Aspergillus subgen. Nidulantes</taxon>
    </lineage>
</organism>
<dbReference type="Proteomes" id="UP001610334">
    <property type="component" value="Unassembled WGS sequence"/>
</dbReference>